<name>A0A212C6V1_CEREH</name>
<dbReference type="GO" id="GO:0006412">
    <property type="term" value="P:translation"/>
    <property type="evidence" value="ECO:0007669"/>
    <property type="project" value="InterPro"/>
</dbReference>
<dbReference type="SUPFAM" id="SSF54189">
    <property type="entry name" value="Ribosomal proteins S24e, L23 and L15e"/>
    <property type="match status" value="1"/>
</dbReference>
<dbReference type="AlphaFoldDB" id="A0A212C6V1"/>
<comment type="caution">
    <text evidence="4">The sequence shown here is derived from an EMBL/GenBank/DDBJ whole genome shotgun (WGS) entry which is preliminary data.</text>
</comment>
<keyword evidence="2" id="KW-0687">Ribonucleoprotein</keyword>
<feature type="compositionally biased region" description="Polar residues" evidence="3">
    <location>
        <begin position="73"/>
        <end position="85"/>
    </location>
</feature>
<dbReference type="EMBL" id="MKHE01000027">
    <property type="protein sequence ID" value="OWK01711.1"/>
    <property type="molecule type" value="Genomic_DNA"/>
</dbReference>
<accession>A0A212C6V1</accession>
<gene>
    <name evidence="4" type="ORF">Celaphus_00017553</name>
</gene>
<protein>
    <submittedName>
        <fullName evidence="4">Uncharacterized protein</fullName>
    </submittedName>
</protein>
<evidence type="ECO:0000256" key="3">
    <source>
        <dbReference type="SAM" id="MobiDB-lite"/>
    </source>
</evidence>
<dbReference type="InterPro" id="IPR012678">
    <property type="entry name" value="Ribosomal_uL23/eL15/eS24_sf"/>
</dbReference>
<dbReference type="GO" id="GO:0044391">
    <property type="term" value="C:ribosomal subunit"/>
    <property type="evidence" value="ECO:0007669"/>
    <property type="project" value="UniProtKB-ARBA"/>
</dbReference>
<dbReference type="InterPro" id="IPR012677">
    <property type="entry name" value="Nucleotide-bd_a/b_plait_sf"/>
</dbReference>
<keyword evidence="1" id="KW-0689">Ribosomal protein</keyword>
<feature type="region of interest" description="Disordered" evidence="3">
    <location>
        <begin position="64"/>
        <end position="93"/>
    </location>
</feature>
<organism evidence="4 5">
    <name type="scientific">Cervus elaphus hippelaphus</name>
    <name type="common">European red deer</name>
    <dbReference type="NCBI Taxonomy" id="46360"/>
    <lineage>
        <taxon>Eukaryota</taxon>
        <taxon>Metazoa</taxon>
        <taxon>Chordata</taxon>
        <taxon>Craniata</taxon>
        <taxon>Vertebrata</taxon>
        <taxon>Euteleostomi</taxon>
        <taxon>Mammalia</taxon>
        <taxon>Eutheria</taxon>
        <taxon>Laurasiatheria</taxon>
        <taxon>Artiodactyla</taxon>
        <taxon>Ruminantia</taxon>
        <taxon>Pecora</taxon>
        <taxon>Cervidae</taxon>
        <taxon>Cervinae</taxon>
        <taxon>Cervus</taxon>
    </lineage>
</organism>
<evidence type="ECO:0000313" key="5">
    <source>
        <dbReference type="Proteomes" id="UP000242450"/>
    </source>
</evidence>
<sequence>MKKIEDNNSQVFTVDAKASEHQMKQATEKLPDFDLAKVNTWSGLLQRRSDRRLGVRLRGSSFCGSPGIRRSRAQTAVSPHSQSASRRADTSAI</sequence>
<keyword evidence="5" id="KW-1185">Reference proteome</keyword>
<dbReference type="GO" id="GO:0003735">
    <property type="term" value="F:structural constituent of ribosome"/>
    <property type="evidence" value="ECO:0007669"/>
    <property type="project" value="InterPro"/>
</dbReference>
<dbReference type="Proteomes" id="UP000242450">
    <property type="component" value="Chromosome 27"/>
</dbReference>
<proteinExistence type="predicted"/>
<dbReference type="Gene3D" id="3.30.70.330">
    <property type="match status" value="1"/>
</dbReference>
<reference evidence="4 5" key="1">
    <citation type="journal article" date="2018" name="Mol. Genet. Genomics">
        <title>The red deer Cervus elaphus genome CerEla1.0: sequencing, annotating, genes, and chromosomes.</title>
        <authorList>
            <person name="Bana N.A."/>
            <person name="Nyiri A."/>
            <person name="Nagy J."/>
            <person name="Frank K."/>
            <person name="Nagy T."/>
            <person name="Steger V."/>
            <person name="Schiller M."/>
            <person name="Lakatos P."/>
            <person name="Sugar L."/>
            <person name="Horn P."/>
            <person name="Barta E."/>
            <person name="Orosz L."/>
        </authorList>
    </citation>
    <scope>NUCLEOTIDE SEQUENCE [LARGE SCALE GENOMIC DNA]</scope>
    <source>
        <strain evidence="4">Hungarian</strain>
    </source>
</reference>
<evidence type="ECO:0000256" key="2">
    <source>
        <dbReference type="ARBA" id="ARBA00023274"/>
    </source>
</evidence>
<evidence type="ECO:0000313" key="4">
    <source>
        <dbReference type="EMBL" id="OWK01711.1"/>
    </source>
</evidence>
<evidence type="ECO:0000256" key="1">
    <source>
        <dbReference type="ARBA" id="ARBA00022980"/>
    </source>
</evidence>